<evidence type="ECO:0000259" key="2">
    <source>
        <dbReference type="Pfam" id="PF20469"/>
    </source>
</evidence>
<dbReference type="EMBL" id="WJBB01000027">
    <property type="protein sequence ID" value="MBC3798408.1"/>
    <property type="molecule type" value="Genomic_DNA"/>
</dbReference>
<dbReference type="InterPro" id="IPR034139">
    <property type="entry name" value="TOPRIM_OLD"/>
</dbReference>
<protein>
    <submittedName>
        <fullName evidence="3">AAA family ATPase</fullName>
    </submittedName>
</protein>
<dbReference type="PANTHER" id="PTHR43581">
    <property type="entry name" value="ATP/GTP PHOSPHATASE"/>
    <property type="match status" value="1"/>
</dbReference>
<dbReference type="Pfam" id="PF13175">
    <property type="entry name" value="AAA_15"/>
    <property type="match status" value="1"/>
</dbReference>
<evidence type="ECO:0000313" key="3">
    <source>
        <dbReference type="EMBL" id="MBC3798408.1"/>
    </source>
</evidence>
<name>A0ABR6WPI7_9FIRM</name>
<organism evidence="3 4">
    <name type="scientific">Acetobacterium tundrae</name>
    <dbReference type="NCBI Taxonomy" id="132932"/>
    <lineage>
        <taxon>Bacteria</taxon>
        <taxon>Bacillati</taxon>
        <taxon>Bacillota</taxon>
        <taxon>Clostridia</taxon>
        <taxon>Eubacteriales</taxon>
        <taxon>Eubacteriaceae</taxon>
        <taxon>Acetobacterium</taxon>
    </lineage>
</organism>
<comment type="caution">
    <text evidence="3">The sequence shown here is derived from an EMBL/GenBank/DDBJ whole genome shotgun (WGS) entry which is preliminary data.</text>
</comment>
<dbReference type="SUPFAM" id="SSF52540">
    <property type="entry name" value="P-loop containing nucleoside triphosphate hydrolases"/>
    <property type="match status" value="1"/>
</dbReference>
<reference evidence="3 4" key="1">
    <citation type="journal article" date="2020" name="mSystems">
        <title>Defining Genomic and Predicted Metabolic Features of the Acetobacterium Genus.</title>
        <authorList>
            <person name="Ross D.E."/>
            <person name="Marshall C.W."/>
            <person name="Gulliver D."/>
            <person name="May H.D."/>
            <person name="Norman R.S."/>
        </authorList>
    </citation>
    <scope>NUCLEOTIDE SEQUENCE [LARGE SCALE GENOMIC DNA]</scope>
    <source>
        <strain evidence="3 4">DSM 9173</strain>
    </source>
</reference>
<feature type="domain" description="Endonuclease GajA/Old nuclease/RecF-like AAA" evidence="1">
    <location>
        <begin position="4"/>
        <end position="383"/>
    </location>
</feature>
<dbReference type="Gene3D" id="3.40.50.300">
    <property type="entry name" value="P-loop containing nucleotide triphosphate hydrolases"/>
    <property type="match status" value="1"/>
</dbReference>
<accession>A0ABR6WPI7</accession>
<dbReference type="InterPro" id="IPR027417">
    <property type="entry name" value="P-loop_NTPase"/>
</dbReference>
<proteinExistence type="predicted"/>
<dbReference type="InterPro" id="IPR041685">
    <property type="entry name" value="AAA_GajA/Old/RecF-like"/>
</dbReference>
<evidence type="ECO:0000313" key="4">
    <source>
        <dbReference type="Proteomes" id="UP000653358"/>
    </source>
</evidence>
<evidence type="ECO:0000259" key="1">
    <source>
        <dbReference type="Pfam" id="PF13175"/>
    </source>
</evidence>
<dbReference type="InterPro" id="IPR051396">
    <property type="entry name" value="Bact_Antivir_Def_Nuclease"/>
</dbReference>
<dbReference type="Pfam" id="PF20469">
    <property type="entry name" value="OLD-like_TOPRIM"/>
    <property type="match status" value="1"/>
</dbReference>
<dbReference type="CDD" id="cd01026">
    <property type="entry name" value="TOPRIM_OLD"/>
    <property type="match status" value="1"/>
</dbReference>
<dbReference type="Proteomes" id="UP000653358">
    <property type="component" value="Unassembled WGS sequence"/>
</dbReference>
<gene>
    <name evidence="3" type="ORF">GH807_15350</name>
</gene>
<keyword evidence="4" id="KW-1185">Reference proteome</keyword>
<sequence>MGHMYISKISIENYRNFDSITVDFRDGINLLIGQNNAGKSNLLRALAIIFDSSSKKQLSINDIYNNISLEELKSRSPKVSITVSLSQSENENLLGDELVTVSNWLVSLEEPYLAQVQYEFFLPEAHEKKYKDRIQGAANKEEAWKIITDNFIRLYINKTWVGNPDNQVQIDGDSLNKFDFQFLDAIRDVERDMFSGKNTLLKNVIDFFIDYDIKSDKELTEEQQIQQISSRKEGFETTSQVLLEKLQERLKSGNKEILSYADGIGASFDNSEPDFEGKITESELYSVLQLIVKQNTGMSIPISNNGLGYNNLIFMSLLLAKMQVDSDGKYLGSNAKVFPVLAIEEPEAHLHPTMQFQFIKFLKNNINDKKVKQVFITSHSTHITSSTQLDDIICLYKEQGKTEVSYPGKVFFDINSDGTIENRANSKKYVQRFLDATKSNMLFSEKVIFVEGIAEQLLIPIFADYMNKSLEDNHISVINVGGRYFEHFLYLFDGNKDNTIKRKIACVTDQDPARKEKNKEKAKFKKCYPFEMNVDPSKYDYELNLNMVKYQKGKHANIRSFTQDEIYGKTLEYQLAFDNEKSRLLITPSLQNDIELDELMILIDQGKPLSELLDKLRGSDENERIKDSLNKSSGDAWIDEIKKKAIIASRYLKSVGKGENALELSSILRENLLIKGEAGFQDFNVPTYIKDAIEWMCESI</sequence>
<dbReference type="PANTHER" id="PTHR43581:SF4">
    <property type="entry name" value="ATP_GTP PHOSPHATASE"/>
    <property type="match status" value="1"/>
</dbReference>
<feature type="domain" description="OLD protein-like TOPRIM" evidence="2">
    <location>
        <begin position="442"/>
        <end position="511"/>
    </location>
</feature>